<evidence type="ECO:0000256" key="5">
    <source>
        <dbReference type="ARBA" id="ARBA00022970"/>
    </source>
</evidence>
<evidence type="ECO:0000256" key="6">
    <source>
        <dbReference type="ARBA" id="ARBA00022989"/>
    </source>
</evidence>
<feature type="transmembrane region" description="Helical" evidence="9">
    <location>
        <begin position="141"/>
        <end position="161"/>
    </location>
</feature>
<keyword evidence="7 9" id="KW-0472">Membrane</keyword>
<sequence>MLGSLFIIQTLNGIQFGVMLFLLAAGLTLVFGIMNFVNMMHGALYMTGAYVAATLYNKTGLFVMSLLLVVPITVAIGAVLERFVFKHLYDRDHLDQVLCTYGFILIFNEMARSFWGPSPYFMGMPDALSDTYEVLGVGYPVYRLVIVAAGLLAAIGAYVLIHQTRFGMLIRAGASDRAMVAGLGVNINLLNTMIFGLGAGLAGLAGALAAPILSVEPGMGETVLILTVVVIVIGGIGSVRGAFYAALIVGLVDTIGRSMLPFVFESFLSSSLAGAAGPAVASMIIYLLMALVLAFRPNGLFPVRGR</sequence>
<dbReference type="Pfam" id="PF02653">
    <property type="entry name" value="BPD_transp_2"/>
    <property type="match status" value="1"/>
</dbReference>
<feature type="transmembrane region" description="Helical" evidence="9">
    <location>
        <begin position="193"/>
        <end position="213"/>
    </location>
</feature>
<name>A0A346A150_9HYPH</name>
<feature type="transmembrane region" description="Helical" evidence="9">
    <location>
        <begin position="6"/>
        <end position="29"/>
    </location>
</feature>
<gene>
    <name evidence="10" type="ORF">DW352_21665</name>
</gene>
<proteinExistence type="inferred from homology"/>
<dbReference type="CDD" id="cd06582">
    <property type="entry name" value="TM_PBP1_LivH_like"/>
    <property type="match status" value="1"/>
</dbReference>
<evidence type="ECO:0000256" key="1">
    <source>
        <dbReference type="ARBA" id="ARBA00004651"/>
    </source>
</evidence>
<evidence type="ECO:0000256" key="4">
    <source>
        <dbReference type="ARBA" id="ARBA00022692"/>
    </source>
</evidence>
<evidence type="ECO:0000256" key="9">
    <source>
        <dbReference type="SAM" id="Phobius"/>
    </source>
</evidence>
<dbReference type="KEGG" id="ptaw:DW352_21665"/>
<dbReference type="EMBL" id="CP031417">
    <property type="protein sequence ID" value="AXK82897.1"/>
    <property type="molecule type" value="Genomic_DNA"/>
</dbReference>
<comment type="similarity">
    <text evidence="8">Belongs to the binding-protein-dependent transport system permease family. LivHM subfamily.</text>
</comment>
<reference evidence="10 11" key="1">
    <citation type="submission" date="2018-07" db="EMBL/GenBank/DDBJ databases">
        <authorList>
            <person name="Quirk P.G."/>
            <person name="Krulwich T.A."/>
        </authorList>
    </citation>
    <scope>NUCLEOTIDE SEQUENCE [LARGE SCALE GENOMIC DNA]</scope>
    <source>
        <strain evidence="10 11">CC-BB4</strain>
    </source>
</reference>
<feature type="transmembrane region" description="Helical" evidence="9">
    <location>
        <begin position="62"/>
        <end position="85"/>
    </location>
</feature>
<organism evidence="10 11">
    <name type="scientific">Pseudolabrys taiwanensis</name>
    <dbReference type="NCBI Taxonomy" id="331696"/>
    <lineage>
        <taxon>Bacteria</taxon>
        <taxon>Pseudomonadati</taxon>
        <taxon>Pseudomonadota</taxon>
        <taxon>Alphaproteobacteria</taxon>
        <taxon>Hyphomicrobiales</taxon>
        <taxon>Xanthobacteraceae</taxon>
        <taxon>Pseudolabrys</taxon>
    </lineage>
</organism>
<dbReference type="AlphaFoldDB" id="A0A346A150"/>
<evidence type="ECO:0000256" key="8">
    <source>
        <dbReference type="ARBA" id="ARBA00037998"/>
    </source>
</evidence>
<accession>A0A346A150</accession>
<dbReference type="GO" id="GO:0005886">
    <property type="term" value="C:plasma membrane"/>
    <property type="evidence" value="ECO:0007669"/>
    <property type="project" value="UniProtKB-SubCell"/>
</dbReference>
<dbReference type="GO" id="GO:0006865">
    <property type="term" value="P:amino acid transport"/>
    <property type="evidence" value="ECO:0007669"/>
    <property type="project" value="UniProtKB-KW"/>
</dbReference>
<dbReference type="RefSeq" id="WP_115693276.1">
    <property type="nucleotide sequence ID" value="NZ_CP031417.1"/>
</dbReference>
<dbReference type="InterPro" id="IPR001851">
    <property type="entry name" value="ABC_transp_permease"/>
</dbReference>
<evidence type="ECO:0000313" key="10">
    <source>
        <dbReference type="EMBL" id="AXK82897.1"/>
    </source>
</evidence>
<evidence type="ECO:0000256" key="7">
    <source>
        <dbReference type="ARBA" id="ARBA00023136"/>
    </source>
</evidence>
<keyword evidence="3" id="KW-1003">Cell membrane</keyword>
<evidence type="ECO:0000256" key="3">
    <source>
        <dbReference type="ARBA" id="ARBA00022475"/>
    </source>
</evidence>
<dbReference type="PANTHER" id="PTHR11795">
    <property type="entry name" value="BRANCHED-CHAIN AMINO ACID TRANSPORT SYSTEM PERMEASE PROTEIN LIVH"/>
    <property type="match status" value="1"/>
</dbReference>
<feature type="transmembrane region" description="Helical" evidence="9">
    <location>
        <begin position="225"/>
        <end position="252"/>
    </location>
</feature>
<dbReference type="PANTHER" id="PTHR11795:SF442">
    <property type="entry name" value="ABC TRANSPORTER ATP-BINDING PROTEIN"/>
    <property type="match status" value="1"/>
</dbReference>
<keyword evidence="2" id="KW-0813">Transport</keyword>
<dbReference type="InterPro" id="IPR052157">
    <property type="entry name" value="BCAA_transport_permease"/>
</dbReference>
<dbReference type="OrthoDB" id="9807115at2"/>
<keyword evidence="6 9" id="KW-1133">Transmembrane helix</keyword>
<keyword evidence="11" id="KW-1185">Reference proteome</keyword>
<dbReference type="Proteomes" id="UP000254889">
    <property type="component" value="Chromosome"/>
</dbReference>
<feature type="transmembrane region" description="Helical" evidence="9">
    <location>
        <begin position="272"/>
        <end position="295"/>
    </location>
</feature>
<keyword evidence="5" id="KW-0029">Amino-acid transport</keyword>
<comment type="subcellular location">
    <subcellularLocation>
        <location evidence="1">Cell membrane</location>
        <topology evidence="1">Multi-pass membrane protein</topology>
    </subcellularLocation>
</comment>
<evidence type="ECO:0000256" key="2">
    <source>
        <dbReference type="ARBA" id="ARBA00022448"/>
    </source>
</evidence>
<keyword evidence="4 9" id="KW-0812">Transmembrane</keyword>
<evidence type="ECO:0000313" key="11">
    <source>
        <dbReference type="Proteomes" id="UP000254889"/>
    </source>
</evidence>
<dbReference type="GO" id="GO:0022857">
    <property type="term" value="F:transmembrane transporter activity"/>
    <property type="evidence" value="ECO:0007669"/>
    <property type="project" value="InterPro"/>
</dbReference>
<protein>
    <submittedName>
        <fullName evidence="10">Branched-chain amino acid ABC transporter permease</fullName>
    </submittedName>
</protein>